<dbReference type="GO" id="GO:0009506">
    <property type="term" value="C:plasmodesma"/>
    <property type="evidence" value="ECO:0000318"/>
    <property type="project" value="GO_Central"/>
</dbReference>
<sequence>MARISNTIVTILNIVSTILAIVAIGGSAKLMVHSSTECQKSLQSPLLMTGAVLLVVSLIGLIGSCGRSNFFLYTYLILLFLSILALIAFTVLAFLVTNESAGKAVSGRGFKEYRLGDYSNWMQKHLVNGEKWNEIRSCLADANICRRLSEGAHQSESGCCKPPTYCGFEFKNATYWTVPKSGPAVPDSDCLTWSNDQETLCYDCKSCKGGFLANGRMEWRNLLICNVLLLIIFMVVYSVGCCATRNNRTDRGYAKYRGYP</sequence>
<feature type="transmembrane region" description="Helical" evidence="6">
    <location>
        <begin position="70"/>
        <end position="96"/>
    </location>
</feature>
<evidence type="ECO:0000256" key="1">
    <source>
        <dbReference type="ARBA" id="ARBA00004141"/>
    </source>
</evidence>
<dbReference type="GO" id="GO:0009734">
    <property type="term" value="P:auxin-activated signaling pathway"/>
    <property type="evidence" value="ECO:0007669"/>
    <property type="project" value="InterPro"/>
</dbReference>
<organism evidence="7">
    <name type="scientific">Eucalyptus grandis</name>
    <name type="common">Flooded gum</name>
    <dbReference type="NCBI Taxonomy" id="71139"/>
    <lineage>
        <taxon>Eukaryota</taxon>
        <taxon>Viridiplantae</taxon>
        <taxon>Streptophyta</taxon>
        <taxon>Embryophyta</taxon>
        <taxon>Tracheophyta</taxon>
        <taxon>Spermatophyta</taxon>
        <taxon>Magnoliopsida</taxon>
        <taxon>eudicotyledons</taxon>
        <taxon>Gunneridae</taxon>
        <taxon>Pentapetalae</taxon>
        <taxon>rosids</taxon>
        <taxon>malvids</taxon>
        <taxon>Myrtales</taxon>
        <taxon>Myrtaceae</taxon>
        <taxon>Myrtoideae</taxon>
        <taxon>Eucalypteae</taxon>
        <taxon>Eucalyptus</taxon>
    </lineage>
</organism>
<keyword evidence="4 6" id="KW-1133">Transmembrane helix</keyword>
<feature type="transmembrane region" description="Helical" evidence="6">
    <location>
        <begin position="222"/>
        <end position="240"/>
    </location>
</feature>
<proteinExistence type="inferred from homology"/>
<dbReference type="EMBL" id="KK198763">
    <property type="protein sequence ID" value="KCW49030.1"/>
    <property type="molecule type" value="Genomic_DNA"/>
</dbReference>
<evidence type="ECO:0000256" key="4">
    <source>
        <dbReference type="ARBA" id="ARBA00022989"/>
    </source>
</evidence>
<dbReference type="InParanoid" id="A0A059A6Q8"/>
<evidence type="ECO:0000256" key="2">
    <source>
        <dbReference type="ARBA" id="ARBA00006840"/>
    </source>
</evidence>
<comment type="subcellular location">
    <subcellularLocation>
        <location evidence="1">Membrane</location>
        <topology evidence="1">Multi-pass membrane protein</topology>
    </subcellularLocation>
</comment>
<dbReference type="InterPro" id="IPR044991">
    <property type="entry name" value="TET_plant"/>
</dbReference>
<comment type="similarity">
    <text evidence="2">Belongs to the tetraspanin (TM4SF) family.</text>
</comment>
<dbReference type="AlphaFoldDB" id="A0A059A6Q8"/>
<evidence type="ECO:0000256" key="3">
    <source>
        <dbReference type="ARBA" id="ARBA00022692"/>
    </source>
</evidence>
<evidence type="ECO:0000313" key="7">
    <source>
        <dbReference type="EMBL" id="KCW49030.1"/>
    </source>
</evidence>
<accession>A0A059A6Q8</accession>
<dbReference type="GO" id="GO:0005886">
    <property type="term" value="C:plasma membrane"/>
    <property type="evidence" value="ECO:0000318"/>
    <property type="project" value="GO_Central"/>
</dbReference>
<reference evidence="7" key="1">
    <citation type="submission" date="2013-07" db="EMBL/GenBank/DDBJ databases">
        <title>The genome of Eucalyptus grandis.</title>
        <authorList>
            <person name="Schmutz J."/>
            <person name="Hayes R."/>
            <person name="Myburg A."/>
            <person name="Tuskan G."/>
            <person name="Grattapaglia D."/>
            <person name="Rokhsar D.S."/>
        </authorList>
    </citation>
    <scope>NUCLEOTIDE SEQUENCE</scope>
    <source>
        <tissue evidence="7">Leaf extractions</tissue>
    </source>
</reference>
<dbReference type="STRING" id="71139.A0A059A6Q8"/>
<dbReference type="OMA" id="KKIAFAN"/>
<dbReference type="PANTHER" id="PTHR32191">
    <property type="entry name" value="TETRASPANIN-8-RELATED"/>
    <property type="match status" value="1"/>
</dbReference>
<dbReference type="InterPro" id="IPR018499">
    <property type="entry name" value="Tetraspanin/Peripherin"/>
</dbReference>
<evidence type="ECO:0000256" key="5">
    <source>
        <dbReference type="ARBA" id="ARBA00023136"/>
    </source>
</evidence>
<feature type="transmembrane region" description="Helical" evidence="6">
    <location>
        <begin position="6"/>
        <end position="25"/>
    </location>
</feature>
<feature type="transmembrane region" description="Helical" evidence="6">
    <location>
        <begin position="46"/>
        <end position="64"/>
    </location>
</feature>
<keyword evidence="3 6" id="KW-0812">Transmembrane</keyword>
<dbReference type="Gramene" id="KCW49030">
    <property type="protein sequence ID" value="KCW49030"/>
    <property type="gene ID" value="EUGRSUZ_K02639"/>
</dbReference>
<name>A0A059A6Q8_EUCGR</name>
<evidence type="ECO:0000256" key="6">
    <source>
        <dbReference type="SAM" id="Phobius"/>
    </source>
</evidence>
<dbReference type="eggNOG" id="ENOG502QTNI">
    <property type="taxonomic scope" value="Eukaryota"/>
</dbReference>
<keyword evidence="5 6" id="KW-0472">Membrane</keyword>
<dbReference type="Pfam" id="PF00335">
    <property type="entry name" value="Tetraspanin"/>
    <property type="match status" value="1"/>
</dbReference>
<gene>
    <name evidence="7" type="ORF">EUGRSUZ_K02639</name>
</gene>
<protein>
    <submittedName>
        <fullName evidence="7">Uncharacterized protein</fullName>
    </submittedName>
</protein>